<keyword evidence="10" id="KW-1185">Reference proteome</keyword>
<dbReference type="EnsemblMetazoa" id="XM_019911644.1">
    <property type="protein sequence ID" value="XP_019767203.1"/>
    <property type="gene ID" value="LOC109542419"/>
</dbReference>
<dbReference type="InterPro" id="IPR040260">
    <property type="entry name" value="RFA2-like"/>
</dbReference>
<evidence type="ECO:0000256" key="1">
    <source>
        <dbReference type="ARBA" id="ARBA00004123"/>
    </source>
</evidence>
<dbReference type="GO" id="GO:0005634">
    <property type="term" value="C:nucleus"/>
    <property type="evidence" value="ECO:0007669"/>
    <property type="project" value="UniProtKB-SubCell"/>
</dbReference>
<evidence type="ECO:0000256" key="6">
    <source>
        <dbReference type="ARBA" id="ARBA00023125"/>
    </source>
</evidence>
<accession>A0AAR5Q1U0</accession>
<dbReference type="PANTHER" id="PTHR13989">
    <property type="entry name" value="REPLICATION PROTEIN A-RELATED"/>
    <property type="match status" value="1"/>
</dbReference>
<dbReference type="KEGG" id="dpa:109542419"/>
<evidence type="ECO:0000313" key="10">
    <source>
        <dbReference type="Proteomes" id="UP000019118"/>
    </source>
</evidence>
<evidence type="ECO:0000256" key="3">
    <source>
        <dbReference type="ARBA" id="ARBA00017411"/>
    </source>
</evidence>
<keyword evidence="7" id="KW-0539">Nucleus</keyword>
<evidence type="ECO:0000256" key="5">
    <source>
        <dbReference type="ARBA" id="ARBA00022895"/>
    </source>
</evidence>
<dbReference type="SUPFAM" id="SSF50249">
    <property type="entry name" value="Nucleic acid-binding proteins"/>
    <property type="match status" value="1"/>
</dbReference>
<organism evidence="9 10">
    <name type="scientific">Dendroctonus ponderosae</name>
    <name type="common">Mountain pine beetle</name>
    <dbReference type="NCBI Taxonomy" id="77166"/>
    <lineage>
        <taxon>Eukaryota</taxon>
        <taxon>Metazoa</taxon>
        <taxon>Ecdysozoa</taxon>
        <taxon>Arthropoda</taxon>
        <taxon>Hexapoda</taxon>
        <taxon>Insecta</taxon>
        <taxon>Pterygota</taxon>
        <taxon>Neoptera</taxon>
        <taxon>Endopterygota</taxon>
        <taxon>Coleoptera</taxon>
        <taxon>Polyphaga</taxon>
        <taxon>Cucujiformia</taxon>
        <taxon>Curculionidae</taxon>
        <taxon>Scolytinae</taxon>
        <taxon>Dendroctonus</taxon>
    </lineage>
</organism>
<dbReference type="InterPro" id="IPR012340">
    <property type="entry name" value="NA-bd_OB-fold"/>
</dbReference>
<keyword evidence="5" id="KW-0779">Telomere</keyword>
<dbReference type="GO" id="GO:0003677">
    <property type="term" value="F:DNA binding"/>
    <property type="evidence" value="ECO:0007669"/>
    <property type="project" value="UniProtKB-KW"/>
</dbReference>
<name>A0AAR5Q1U0_DENPD</name>
<proteinExistence type="predicted"/>
<dbReference type="Gene3D" id="2.40.50.140">
    <property type="entry name" value="Nucleic acid-binding proteins"/>
    <property type="match status" value="1"/>
</dbReference>
<evidence type="ECO:0000256" key="7">
    <source>
        <dbReference type="ARBA" id="ARBA00023242"/>
    </source>
</evidence>
<evidence type="ECO:0000256" key="2">
    <source>
        <dbReference type="ARBA" id="ARBA00004574"/>
    </source>
</evidence>
<comment type="subcellular location">
    <subcellularLocation>
        <location evidence="2">Chromosome</location>
        <location evidence="2">Telomere</location>
    </subcellularLocation>
    <subcellularLocation>
        <location evidence="1">Nucleus</location>
    </subcellularLocation>
</comment>
<dbReference type="PANTHER" id="PTHR13989:SF33">
    <property type="entry name" value="CST COMPLEX SUBUNIT STN1"/>
    <property type="match status" value="1"/>
</dbReference>
<dbReference type="AlphaFoldDB" id="A0AAR5Q1U0"/>
<reference evidence="10" key="1">
    <citation type="journal article" date="2013" name="Genome Biol.">
        <title>Draft genome of the mountain pine beetle, Dendroctonus ponderosae Hopkins, a major forest pest.</title>
        <authorList>
            <person name="Keeling C.I."/>
            <person name="Yuen M.M."/>
            <person name="Liao N.Y."/>
            <person name="Docking T.R."/>
            <person name="Chan S.K."/>
            <person name="Taylor G.A."/>
            <person name="Palmquist D.L."/>
            <person name="Jackman S.D."/>
            <person name="Nguyen A."/>
            <person name="Li M."/>
            <person name="Henderson H."/>
            <person name="Janes J.K."/>
            <person name="Zhao Y."/>
            <person name="Pandoh P."/>
            <person name="Moore R."/>
            <person name="Sperling F.A."/>
            <person name="Huber D.P."/>
            <person name="Birol I."/>
            <person name="Jones S.J."/>
            <person name="Bohlmann J."/>
        </authorList>
    </citation>
    <scope>NUCLEOTIDE SEQUENCE</scope>
</reference>
<keyword evidence="4" id="KW-0158">Chromosome</keyword>
<evidence type="ECO:0000256" key="4">
    <source>
        <dbReference type="ARBA" id="ARBA00022454"/>
    </source>
</evidence>
<dbReference type="Proteomes" id="UP000019118">
    <property type="component" value="Unassembled WGS sequence"/>
</dbReference>
<evidence type="ECO:0000256" key="8">
    <source>
        <dbReference type="ARBA" id="ARBA00030039"/>
    </source>
</evidence>
<sequence length="185" mass="21062">MEQEDTELVLPKIGKQLGIYLIRDYLNFELQNGITRSFQAYGTTFQNVAFCARITSVERKNDRTRLILDDGTSAILCVLNHSNSIASNSEEEEDEVLPAEDEPSRLGQLLEAQSRRLMAQRDPIFSRISLGNPVFVVGGLHAFEGKHFVLVSSVRRVTEDYFVQFLNFAVRGAEFRKYNINERPS</sequence>
<protein>
    <recommendedName>
        <fullName evidence="3">CST complex subunit STN1</fullName>
    </recommendedName>
    <alternativeName>
        <fullName evidence="8">Suppressor of cdc thirteen homolog</fullName>
    </alternativeName>
</protein>
<gene>
    <name evidence="9" type="primary">109542419</name>
</gene>
<evidence type="ECO:0000313" key="9">
    <source>
        <dbReference type="EnsemblMetazoa" id="XP_019767203.1"/>
    </source>
</evidence>
<keyword evidence="6" id="KW-0238">DNA-binding</keyword>
<dbReference type="GO" id="GO:0000781">
    <property type="term" value="C:chromosome, telomeric region"/>
    <property type="evidence" value="ECO:0007669"/>
    <property type="project" value="UniProtKB-SubCell"/>
</dbReference>
<reference evidence="9" key="2">
    <citation type="submission" date="2024-08" db="UniProtKB">
        <authorList>
            <consortium name="EnsemblMetazoa"/>
        </authorList>
    </citation>
    <scope>IDENTIFICATION</scope>
</reference>